<name>A0A371K760_9GAMM</name>
<organism evidence="1 2">
    <name type="scientific">Lysobacter silvisoli</name>
    <dbReference type="NCBI Taxonomy" id="2293254"/>
    <lineage>
        <taxon>Bacteria</taxon>
        <taxon>Pseudomonadati</taxon>
        <taxon>Pseudomonadota</taxon>
        <taxon>Gammaproteobacteria</taxon>
        <taxon>Lysobacterales</taxon>
        <taxon>Lysobacteraceae</taxon>
        <taxon>Lysobacter</taxon>
    </lineage>
</organism>
<keyword evidence="2" id="KW-1185">Reference proteome</keyword>
<accession>A0A371K760</accession>
<evidence type="ECO:0000313" key="2">
    <source>
        <dbReference type="Proteomes" id="UP000264492"/>
    </source>
</evidence>
<reference evidence="1 2" key="1">
    <citation type="submission" date="2018-08" db="EMBL/GenBank/DDBJ databases">
        <title>Lysobacter sp. zong2l5, whole genome shotgun sequence.</title>
        <authorList>
            <person name="Zhang X."/>
            <person name="Feng G."/>
            <person name="Zhu H."/>
        </authorList>
    </citation>
    <scope>NUCLEOTIDE SEQUENCE [LARGE SCALE GENOMIC DNA]</scope>
    <source>
        <strain evidence="2">zong2l5</strain>
    </source>
</reference>
<gene>
    <name evidence="1" type="ORF">DX914_05600</name>
</gene>
<protein>
    <submittedName>
        <fullName evidence="1">Uncharacterized protein</fullName>
    </submittedName>
</protein>
<comment type="caution">
    <text evidence="1">The sequence shown here is derived from an EMBL/GenBank/DDBJ whole genome shotgun (WGS) entry which is preliminary data.</text>
</comment>
<dbReference type="Proteomes" id="UP000264492">
    <property type="component" value="Unassembled WGS sequence"/>
</dbReference>
<dbReference type="AlphaFoldDB" id="A0A371K760"/>
<sequence length="65" mass="7290">MWAMISWPFSRRTRNMVFGRVSATVPSNSITSSFAMCSLDEEKRAVRAREARHCAMPGALAQKLS</sequence>
<dbReference type="EMBL" id="QTSU01000001">
    <property type="protein sequence ID" value="RDZ29708.1"/>
    <property type="molecule type" value="Genomic_DNA"/>
</dbReference>
<evidence type="ECO:0000313" key="1">
    <source>
        <dbReference type="EMBL" id="RDZ29708.1"/>
    </source>
</evidence>
<proteinExistence type="predicted"/>